<evidence type="ECO:0000313" key="1">
    <source>
        <dbReference type="EMBL" id="PON86222.1"/>
    </source>
</evidence>
<dbReference type="AlphaFoldDB" id="A0A2P5EL36"/>
<protein>
    <submittedName>
        <fullName evidence="1">Uncharacterized protein</fullName>
    </submittedName>
</protein>
<comment type="caution">
    <text evidence="1">The sequence shown here is derived from an EMBL/GenBank/DDBJ whole genome shotgun (WGS) entry which is preliminary data.</text>
</comment>
<dbReference type="STRING" id="63057.A0A2P5EL36"/>
<gene>
    <name evidence="1" type="ORF">TorRG33x02_179410</name>
</gene>
<accession>A0A2P5EL36</accession>
<sequence length="99" mass="11208">MKCQDDAALLKRYLENDRIYSFLASLNAEFDPVRVQVLGKENLLSLNETISINRGEENRRGVMLELVTEGSAMLSNGRNNRFVKGFQPAEYEHGTATNQ</sequence>
<organism evidence="1 2">
    <name type="scientific">Trema orientale</name>
    <name type="common">Charcoal tree</name>
    <name type="synonym">Celtis orientalis</name>
    <dbReference type="NCBI Taxonomy" id="63057"/>
    <lineage>
        <taxon>Eukaryota</taxon>
        <taxon>Viridiplantae</taxon>
        <taxon>Streptophyta</taxon>
        <taxon>Embryophyta</taxon>
        <taxon>Tracheophyta</taxon>
        <taxon>Spermatophyta</taxon>
        <taxon>Magnoliopsida</taxon>
        <taxon>eudicotyledons</taxon>
        <taxon>Gunneridae</taxon>
        <taxon>Pentapetalae</taxon>
        <taxon>rosids</taxon>
        <taxon>fabids</taxon>
        <taxon>Rosales</taxon>
        <taxon>Cannabaceae</taxon>
        <taxon>Trema</taxon>
    </lineage>
</organism>
<dbReference type="Proteomes" id="UP000237000">
    <property type="component" value="Unassembled WGS sequence"/>
</dbReference>
<reference evidence="2" key="1">
    <citation type="submission" date="2016-06" db="EMBL/GenBank/DDBJ databases">
        <title>Parallel loss of symbiosis genes in relatives of nitrogen-fixing non-legume Parasponia.</title>
        <authorList>
            <person name="Van Velzen R."/>
            <person name="Holmer R."/>
            <person name="Bu F."/>
            <person name="Rutten L."/>
            <person name="Van Zeijl A."/>
            <person name="Liu W."/>
            <person name="Santuari L."/>
            <person name="Cao Q."/>
            <person name="Sharma T."/>
            <person name="Shen D."/>
            <person name="Roswanjaya Y."/>
            <person name="Wardhani T."/>
            <person name="Kalhor M.S."/>
            <person name="Jansen J."/>
            <person name="Van den Hoogen J."/>
            <person name="Gungor B."/>
            <person name="Hartog M."/>
            <person name="Hontelez J."/>
            <person name="Verver J."/>
            <person name="Yang W.-C."/>
            <person name="Schijlen E."/>
            <person name="Repin R."/>
            <person name="Schilthuizen M."/>
            <person name="Schranz E."/>
            <person name="Heidstra R."/>
            <person name="Miyata K."/>
            <person name="Fedorova E."/>
            <person name="Kohlen W."/>
            <person name="Bisseling T."/>
            <person name="Smit S."/>
            <person name="Geurts R."/>
        </authorList>
    </citation>
    <scope>NUCLEOTIDE SEQUENCE [LARGE SCALE GENOMIC DNA]</scope>
    <source>
        <strain evidence="2">cv. RG33-2</strain>
    </source>
</reference>
<dbReference type="EMBL" id="JXTC01000135">
    <property type="protein sequence ID" value="PON86222.1"/>
    <property type="molecule type" value="Genomic_DNA"/>
</dbReference>
<keyword evidence="2" id="KW-1185">Reference proteome</keyword>
<name>A0A2P5EL36_TREOI</name>
<dbReference type="OrthoDB" id="1190543at2759"/>
<proteinExistence type="predicted"/>
<evidence type="ECO:0000313" key="2">
    <source>
        <dbReference type="Proteomes" id="UP000237000"/>
    </source>
</evidence>
<dbReference type="InParanoid" id="A0A2P5EL36"/>